<keyword evidence="5 8" id="KW-0812">Transmembrane</keyword>
<evidence type="ECO:0000259" key="9">
    <source>
        <dbReference type="Pfam" id="PF13231"/>
    </source>
</evidence>
<dbReference type="InterPro" id="IPR050297">
    <property type="entry name" value="LipidA_mod_glycosyltrf_83"/>
</dbReference>
<feature type="domain" description="Glycosyltransferase RgtA/B/C/D-like" evidence="9">
    <location>
        <begin position="77"/>
        <end position="231"/>
    </location>
</feature>
<feature type="transmembrane region" description="Helical" evidence="8">
    <location>
        <begin position="221"/>
        <end position="239"/>
    </location>
</feature>
<dbReference type="GO" id="GO:0016763">
    <property type="term" value="F:pentosyltransferase activity"/>
    <property type="evidence" value="ECO:0007669"/>
    <property type="project" value="TreeGrafter"/>
</dbReference>
<dbReference type="GO" id="GO:0009103">
    <property type="term" value="P:lipopolysaccharide biosynthetic process"/>
    <property type="evidence" value="ECO:0007669"/>
    <property type="project" value="UniProtKB-ARBA"/>
</dbReference>
<feature type="transmembrane region" description="Helical" evidence="8">
    <location>
        <begin position="425"/>
        <end position="444"/>
    </location>
</feature>
<evidence type="ECO:0000256" key="2">
    <source>
        <dbReference type="ARBA" id="ARBA00022475"/>
    </source>
</evidence>
<comment type="caution">
    <text evidence="10">The sequence shown here is derived from an EMBL/GenBank/DDBJ whole genome shotgun (WGS) entry which is preliminary data.</text>
</comment>
<keyword evidence="4" id="KW-0808">Transferase</keyword>
<evidence type="ECO:0000256" key="8">
    <source>
        <dbReference type="SAM" id="Phobius"/>
    </source>
</evidence>
<organism evidence="10 11">
    <name type="scientific">candidate division KSB3 bacterium</name>
    <dbReference type="NCBI Taxonomy" id="2044937"/>
    <lineage>
        <taxon>Bacteria</taxon>
        <taxon>candidate division KSB3</taxon>
    </lineage>
</organism>
<dbReference type="Proteomes" id="UP000649604">
    <property type="component" value="Unassembled WGS sequence"/>
</dbReference>
<dbReference type="Pfam" id="PF13231">
    <property type="entry name" value="PMT_2"/>
    <property type="match status" value="1"/>
</dbReference>
<evidence type="ECO:0000313" key="10">
    <source>
        <dbReference type="EMBL" id="MBD3324708.1"/>
    </source>
</evidence>
<sequence>MSRALIPRRYTPLLYLTFILLVVGATRITTFFFIQAIDPARILVPDSTAYVQTAHAILQTGRFAVSPEFPERLQVERTPGYPLFIATLFSLFGENFALLGIIQILFSLGTIIVTYVLASKLWEPPIGLLAALLLACDLPSFINAQQVLTDTLFTFVLSLALLSGWASLKDAPQRSSQIFVHGLLLALATLIRPITAYLIFPLLLAFIFMWRGCEKLTWKQIVLLTFLLLLPWGLLIGGWQVRNYAATGSAELSQVVGWNLLFCRGAGIIAEREGITLEHARKRLGFGEYSTLHPETQGWSIAELNQRWKREGIRIILRHPWLFVKSQIRGLLTMLFGPGKKTFLAYIWGEQDETPQPADTFLERLLPRFLHPLFEPLALSPVFVLTELYLIVLYGSIGISVWSLLRSPSAACPDSLGGKICRLRIHVWLWISLAYLLLVSISVGPEAYSRFRIPLMPLFSLYAAHGISQGISRYRSNTRSLGHNSCQRRF</sequence>
<keyword evidence="7 8" id="KW-0472">Membrane</keyword>
<evidence type="ECO:0000256" key="1">
    <source>
        <dbReference type="ARBA" id="ARBA00004651"/>
    </source>
</evidence>
<proteinExistence type="predicted"/>
<evidence type="ECO:0000256" key="3">
    <source>
        <dbReference type="ARBA" id="ARBA00022676"/>
    </source>
</evidence>
<feature type="transmembrane region" description="Helical" evidence="8">
    <location>
        <begin position="12"/>
        <end position="37"/>
    </location>
</feature>
<keyword evidence="3" id="KW-0328">Glycosyltransferase</keyword>
<dbReference type="PANTHER" id="PTHR33908:SF11">
    <property type="entry name" value="MEMBRANE PROTEIN"/>
    <property type="match status" value="1"/>
</dbReference>
<keyword evidence="6 8" id="KW-1133">Transmembrane helix</keyword>
<evidence type="ECO:0000256" key="6">
    <source>
        <dbReference type="ARBA" id="ARBA00022989"/>
    </source>
</evidence>
<protein>
    <submittedName>
        <fullName evidence="10">Phospholipid carrier-dependent glycosyltransferase</fullName>
    </submittedName>
</protein>
<dbReference type="PANTHER" id="PTHR33908">
    <property type="entry name" value="MANNOSYLTRANSFERASE YKCB-RELATED"/>
    <property type="match status" value="1"/>
</dbReference>
<evidence type="ECO:0000313" key="11">
    <source>
        <dbReference type="Proteomes" id="UP000649604"/>
    </source>
</evidence>
<feature type="transmembrane region" description="Helical" evidence="8">
    <location>
        <begin position="125"/>
        <end position="142"/>
    </location>
</feature>
<dbReference type="AlphaFoldDB" id="A0A9D5JV45"/>
<gene>
    <name evidence="10" type="ORF">GF339_08995</name>
</gene>
<feature type="transmembrane region" description="Helical" evidence="8">
    <location>
        <begin position="178"/>
        <end position="209"/>
    </location>
</feature>
<name>A0A9D5JV45_9BACT</name>
<evidence type="ECO:0000256" key="7">
    <source>
        <dbReference type="ARBA" id="ARBA00023136"/>
    </source>
</evidence>
<dbReference type="EMBL" id="WJJP01000283">
    <property type="protein sequence ID" value="MBD3324708.1"/>
    <property type="molecule type" value="Genomic_DNA"/>
</dbReference>
<reference evidence="10" key="1">
    <citation type="submission" date="2019-11" db="EMBL/GenBank/DDBJ databases">
        <title>Microbial mats filling the niche in hypersaline microbial mats.</title>
        <authorList>
            <person name="Wong H.L."/>
            <person name="Macleod F.I."/>
            <person name="White R.A. III"/>
            <person name="Burns B.P."/>
        </authorList>
    </citation>
    <scope>NUCLEOTIDE SEQUENCE</scope>
    <source>
        <strain evidence="10">Rbin_158</strain>
    </source>
</reference>
<feature type="transmembrane region" description="Helical" evidence="8">
    <location>
        <begin position="377"/>
        <end position="405"/>
    </location>
</feature>
<comment type="subcellular location">
    <subcellularLocation>
        <location evidence="1">Cell membrane</location>
        <topology evidence="1">Multi-pass membrane protein</topology>
    </subcellularLocation>
</comment>
<accession>A0A9D5JV45</accession>
<evidence type="ECO:0000256" key="4">
    <source>
        <dbReference type="ARBA" id="ARBA00022679"/>
    </source>
</evidence>
<dbReference type="InterPro" id="IPR038731">
    <property type="entry name" value="RgtA/B/C-like"/>
</dbReference>
<feature type="transmembrane region" description="Helical" evidence="8">
    <location>
        <begin position="96"/>
        <end position="118"/>
    </location>
</feature>
<evidence type="ECO:0000256" key="5">
    <source>
        <dbReference type="ARBA" id="ARBA00022692"/>
    </source>
</evidence>
<dbReference type="GO" id="GO:0005886">
    <property type="term" value="C:plasma membrane"/>
    <property type="evidence" value="ECO:0007669"/>
    <property type="project" value="UniProtKB-SubCell"/>
</dbReference>
<keyword evidence="2" id="KW-1003">Cell membrane</keyword>